<accession>A0A9W8B215</accession>
<dbReference type="GO" id="GO:0000324">
    <property type="term" value="C:fungal-type vacuole"/>
    <property type="evidence" value="ECO:0007669"/>
    <property type="project" value="TreeGrafter"/>
</dbReference>
<dbReference type="EMBL" id="JANBQB010001840">
    <property type="protein sequence ID" value="KAJ1970182.1"/>
    <property type="molecule type" value="Genomic_DNA"/>
</dbReference>
<evidence type="ECO:0000313" key="3">
    <source>
        <dbReference type="EMBL" id="KAJ1970182.1"/>
    </source>
</evidence>
<sequence>MAPVSTSPVSNIPRTAEDEQVLRRIARYEDFTTIDWVQDAQRERQRVQELHAKLDQSWRSLFIRAYEHSQAWWVILLVGLAIGVNAAFIAIATEWLSDLKLGYCQTGWWLNEKFCCWETWDTYGSCPDWRPWST</sequence>
<keyword evidence="2" id="KW-1133">Transmembrane helix</keyword>
<feature type="transmembrane region" description="Helical" evidence="2">
    <location>
        <begin position="71"/>
        <end position="92"/>
    </location>
</feature>
<feature type="non-terminal residue" evidence="3">
    <location>
        <position position="134"/>
    </location>
</feature>
<dbReference type="GO" id="GO:0006878">
    <property type="term" value="P:intracellular copper ion homeostasis"/>
    <property type="evidence" value="ECO:0007669"/>
    <property type="project" value="TreeGrafter"/>
</dbReference>
<name>A0A9W8B215_9FUNG</name>
<proteinExistence type="predicted"/>
<reference evidence="3" key="1">
    <citation type="submission" date="2022-07" db="EMBL/GenBank/DDBJ databases">
        <title>Phylogenomic reconstructions and comparative analyses of Kickxellomycotina fungi.</title>
        <authorList>
            <person name="Reynolds N.K."/>
            <person name="Stajich J.E."/>
            <person name="Barry K."/>
            <person name="Grigoriev I.V."/>
            <person name="Crous P."/>
            <person name="Smith M.E."/>
        </authorList>
    </citation>
    <scope>NUCLEOTIDE SEQUENCE</scope>
    <source>
        <strain evidence="3">RSA 567</strain>
    </source>
</reference>
<dbReference type="PANTHER" id="PTHR45711:SF9">
    <property type="entry name" value="ANION_PROTON EXCHANGE TRANSPORTER GEF1"/>
    <property type="match status" value="1"/>
</dbReference>
<dbReference type="AlphaFoldDB" id="A0A9W8B215"/>
<keyword evidence="2" id="KW-0812">Transmembrane</keyword>
<evidence type="ECO:0000313" key="4">
    <source>
        <dbReference type="Proteomes" id="UP001151582"/>
    </source>
</evidence>
<evidence type="ECO:0000256" key="2">
    <source>
        <dbReference type="SAM" id="Phobius"/>
    </source>
</evidence>
<dbReference type="GO" id="GO:0005886">
    <property type="term" value="C:plasma membrane"/>
    <property type="evidence" value="ECO:0007669"/>
    <property type="project" value="TreeGrafter"/>
</dbReference>
<dbReference type="GO" id="GO:0005783">
    <property type="term" value="C:endoplasmic reticulum"/>
    <property type="evidence" value="ECO:0007669"/>
    <property type="project" value="TreeGrafter"/>
</dbReference>
<dbReference type="PANTHER" id="PTHR45711">
    <property type="entry name" value="CHLORIDE CHANNEL PROTEIN"/>
    <property type="match status" value="1"/>
</dbReference>
<dbReference type="InterPro" id="IPR014743">
    <property type="entry name" value="Cl-channel_core"/>
</dbReference>
<comment type="caution">
    <text evidence="3">The sequence shown here is derived from an EMBL/GenBank/DDBJ whole genome shotgun (WGS) entry which is preliminary data.</text>
</comment>
<evidence type="ECO:0000256" key="1">
    <source>
        <dbReference type="ARBA" id="ARBA00023065"/>
    </source>
</evidence>
<keyword evidence="1" id="KW-0813">Transport</keyword>
<gene>
    <name evidence="3" type="primary">GEF1_1</name>
    <name evidence="3" type="ORF">H4R34_006099</name>
</gene>
<keyword evidence="4" id="KW-1185">Reference proteome</keyword>
<dbReference type="GO" id="GO:0006879">
    <property type="term" value="P:intracellular iron ion homeostasis"/>
    <property type="evidence" value="ECO:0007669"/>
    <property type="project" value="TreeGrafter"/>
</dbReference>
<keyword evidence="1" id="KW-0406">Ion transport</keyword>
<keyword evidence="2" id="KW-0472">Membrane</keyword>
<dbReference type="Proteomes" id="UP001151582">
    <property type="component" value="Unassembled WGS sequence"/>
</dbReference>
<dbReference type="GO" id="GO:0005769">
    <property type="term" value="C:early endosome"/>
    <property type="evidence" value="ECO:0007669"/>
    <property type="project" value="TreeGrafter"/>
</dbReference>
<dbReference type="GO" id="GO:0005794">
    <property type="term" value="C:Golgi apparatus"/>
    <property type="evidence" value="ECO:0007669"/>
    <property type="project" value="TreeGrafter"/>
</dbReference>
<dbReference type="OrthoDB" id="44789at2759"/>
<dbReference type="SUPFAM" id="SSF81340">
    <property type="entry name" value="Clc chloride channel"/>
    <property type="match status" value="1"/>
</dbReference>
<organism evidence="3 4">
    <name type="scientific">Dimargaris verticillata</name>
    <dbReference type="NCBI Taxonomy" id="2761393"/>
    <lineage>
        <taxon>Eukaryota</taxon>
        <taxon>Fungi</taxon>
        <taxon>Fungi incertae sedis</taxon>
        <taxon>Zoopagomycota</taxon>
        <taxon>Kickxellomycotina</taxon>
        <taxon>Dimargaritomycetes</taxon>
        <taxon>Dimargaritales</taxon>
        <taxon>Dimargaritaceae</taxon>
        <taxon>Dimargaris</taxon>
    </lineage>
</organism>
<protein>
    <submittedName>
        <fullName evidence="3">Glycerol ethanol, ferric requiring protein</fullName>
    </submittedName>
</protein>
<dbReference type="GO" id="GO:0005247">
    <property type="term" value="F:voltage-gated chloride channel activity"/>
    <property type="evidence" value="ECO:0007669"/>
    <property type="project" value="TreeGrafter"/>
</dbReference>